<dbReference type="AlphaFoldDB" id="G9ZD32"/>
<dbReference type="HOGENOM" id="CLU_2970964_0_0_6"/>
<evidence type="ECO:0000313" key="1">
    <source>
        <dbReference type="EMBL" id="EHM55497.1"/>
    </source>
</evidence>
<dbReference type="Proteomes" id="UP000004750">
    <property type="component" value="Unassembled WGS sequence"/>
</dbReference>
<sequence length="58" mass="6239">MISVLRSDYAASRTAYFAPCLVCDPQGLTIYARSGSIQQGVTDKTGAFETIPSQNKPL</sequence>
<proteinExistence type="predicted"/>
<organism evidence="1 2">
    <name type="scientific">Cardiobacterium valvarum F0432</name>
    <dbReference type="NCBI Taxonomy" id="797473"/>
    <lineage>
        <taxon>Bacteria</taxon>
        <taxon>Pseudomonadati</taxon>
        <taxon>Pseudomonadota</taxon>
        <taxon>Gammaproteobacteria</taxon>
        <taxon>Cardiobacteriales</taxon>
        <taxon>Cardiobacteriaceae</taxon>
        <taxon>Cardiobacterium</taxon>
    </lineage>
</organism>
<evidence type="ECO:0000313" key="2">
    <source>
        <dbReference type="Proteomes" id="UP000004750"/>
    </source>
</evidence>
<dbReference type="EMBL" id="AGCM01000034">
    <property type="protein sequence ID" value="EHM55497.1"/>
    <property type="molecule type" value="Genomic_DNA"/>
</dbReference>
<gene>
    <name evidence="1" type="ORF">HMPREF9080_00665</name>
</gene>
<comment type="caution">
    <text evidence="1">The sequence shown here is derived from an EMBL/GenBank/DDBJ whole genome shotgun (WGS) entry which is preliminary data.</text>
</comment>
<accession>G9ZD32</accession>
<name>G9ZD32_9GAMM</name>
<reference evidence="1 2" key="1">
    <citation type="submission" date="2011-08" db="EMBL/GenBank/DDBJ databases">
        <authorList>
            <person name="Weinstock G."/>
            <person name="Sodergren E."/>
            <person name="Clifton S."/>
            <person name="Fulton L."/>
            <person name="Fulton B."/>
            <person name="Courtney L."/>
            <person name="Fronick C."/>
            <person name="Harrison M."/>
            <person name="Strong C."/>
            <person name="Farmer C."/>
            <person name="Delahaunty K."/>
            <person name="Markovic C."/>
            <person name="Hall O."/>
            <person name="Minx P."/>
            <person name="Tomlinson C."/>
            <person name="Mitreva M."/>
            <person name="Hou S."/>
            <person name="Chen J."/>
            <person name="Wollam A."/>
            <person name="Pepin K.H."/>
            <person name="Johnson M."/>
            <person name="Bhonagiri V."/>
            <person name="Zhang X."/>
            <person name="Suruliraj S."/>
            <person name="Warren W."/>
            <person name="Chinwalla A."/>
            <person name="Mardis E.R."/>
            <person name="Wilson R.K."/>
        </authorList>
    </citation>
    <scope>NUCLEOTIDE SEQUENCE [LARGE SCALE GENOMIC DNA]</scope>
    <source>
        <strain evidence="1 2">F0432</strain>
    </source>
</reference>
<protein>
    <submittedName>
        <fullName evidence="1">Uncharacterized protein</fullName>
    </submittedName>
</protein>